<evidence type="ECO:0000256" key="2">
    <source>
        <dbReference type="ARBA" id="ARBA00022679"/>
    </source>
</evidence>
<protein>
    <submittedName>
        <fullName evidence="6">Anthranilate phosphoribosyltransferase</fullName>
    </submittedName>
</protein>
<evidence type="ECO:0000259" key="5">
    <source>
        <dbReference type="Pfam" id="PF02885"/>
    </source>
</evidence>
<evidence type="ECO:0000256" key="3">
    <source>
        <dbReference type="ARBA" id="ARBA00022822"/>
    </source>
</evidence>
<dbReference type="AlphaFoldDB" id="A0A1F6TP08"/>
<dbReference type="InterPro" id="IPR000312">
    <property type="entry name" value="Glycosyl_Trfase_fam3"/>
</dbReference>
<dbReference type="InterPro" id="IPR036320">
    <property type="entry name" value="Glycosyl_Trfase_fam3_N_dom_sf"/>
</dbReference>
<sequence length="375" mass="39826">MSRPAPTASSEPAAFMRSILQRIATGPELSKDISREEAHAGMRLVLDGEVDPVQAGIFLIALRMKRETDDENLGMLDALREAARIVTAPVDEVIDIADPYDGYNRTLPATPFLPAVLAACGVAAVSHGVERMGPKYGVTHRQILAAAGLPVDLSVEEAAARLGEPGIGWAYVDQKAFCPKLHNLATLRTLIVKRPAITTAEVAIGPIRGRSKTHLVTGYVHKPYPRIYALLARAAGFDSALIVRGVEGGVVPSLRQTGKVFYYHDRGAEESREFDPADLGIRQPVRAAPIPGAGPKEEGEGEEAAAVFDSTAAAKAAAEAGLDALAGKPGPTRDALVYAGALCLWHLKRYDVLPAAADAVRQALDSGQALARVRR</sequence>
<keyword evidence="3" id="KW-0822">Tryptophan biosynthesis</keyword>
<dbReference type="InterPro" id="IPR035902">
    <property type="entry name" value="Nuc_phospho_transferase"/>
</dbReference>
<dbReference type="PANTHER" id="PTHR43285:SF3">
    <property type="entry name" value="SLL1634 PROTEIN"/>
    <property type="match status" value="1"/>
</dbReference>
<feature type="domain" description="Glycosyl transferase family 3 N-terminal" evidence="5">
    <location>
        <begin position="18"/>
        <end position="83"/>
    </location>
</feature>
<gene>
    <name evidence="6" type="ORF">A2151_06920</name>
</gene>
<dbReference type="GO" id="GO:0000162">
    <property type="term" value="P:L-tryptophan biosynthetic process"/>
    <property type="evidence" value="ECO:0007669"/>
    <property type="project" value="UniProtKB-KW"/>
</dbReference>
<comment type="caution">
    <text evidence="6">The sequence shown here is derived from an EMBL/GenBank/DDBJ whole genome shotgun (WGS) entry which is preliminary data.</text>
</comment>
<keyword evidence="2 6" id="KW-0808">Transferase</keyword>
<organism evidence="6 7">
    <name type="scientific">Candidatus Muproteobacteria bacterium RBG_16_65_34</name>
    <dbReference type="NCBI Taxonomy" id="1817760"/>
    <lineage>
        <taxon>Bacteria</taxon>
        <taxon>Pseudomonadati</taxon>
        <taxon>Pseudomonadota</taxon>
        <taxon>Candidatus Muproteobacteria</taxon>
    </lineage>
</organism>
<dbReference type="InterPro" id="IPR017459">
    <property type="entry name" value="Glycosyl_Trfase_fam3_N_dom"/>
</dbReference>
<feature type="domain" description="Glycosyl transferase family 3" evidence="4">
    <location>
        <begin position="115"/>
        <end position="370"/>
    </location>
</feature>
<dbReference type="Gene3D" id="3.40.1030.10">
    <property type="entry name" value="Nucleoside phosphorylase/phosphoribosyltransferase catalytic domain"/>
    <property type="match status" value="1"/>
</dbReference>
<evidence type="ECO:0000313" key="6">
    <source>
        <dbReference type="EMBL" id="OGI46858.1"/>
    </source>
</evidence>
<dbReference type="SUPFAM" id="SSF52418">
    <property type="entry name" value="Nucleoside phosphorylase/phosphoribosyltransferase catalytic domain"/>
    <property type="match status" value="1"/>
</dbReference>
<accession>A0A1F6TP08</accession>
<dbReference type="Pfam" id="PF02885">
    <property type="entry name" value="Glycos_trans_3N"/>
    <property type="match status" value="1"/>
</dbReference>
<dbReference type="Gene3D" id="1.20.970.10">
    <property type="entry name" value="Transferase, Pyrimidine Nucleoside Phosphorylase, Chain C"/>
    <property type="match status" value="1"/>
</dbReference>
<keyword evidence="3" id="KW-0028">Amino-acid biosynthesis</keyword>
<dbReference type="InterPro" id="IPR005940">
    <property type="entry name" value="Anthranilate_Pribosyl_Tfrase"/>
</dbReference>
<keyword evidence="1 6" id="KW-0328">Glycosyltransferase</keyword>
<name>A0A1F6TP08_9PROT</name>
<evidence type="ECO:0000259" key="4">
    <source>
        <dbReference type="Pfam" id="PF00591"/>
    </source>
</evidence>
<dbReference type="GO" id="GO:0005829">
    <property type="term" value="C:cytosol"/>
    <property type="evidence" value="ECO:0007669"/>
    <property type="project" value="TreeGrafter"/>
</dbReference>
<proteinExistence type="predicted"/>
<dbReference type="PANTHER" id="PTHR43285">
    <property type="entry name" value="ANTHRANILATE PHOSPHORIBOSYLTRANSFERASE"/>
    <property type="match status" value="1"/>
</dbReference>
<dbReference type="GO" id="GO:0004048">
    <property type="term" value="F:anthranilate phosphoribosyltransferase activity"/>
    <property type="evidence" value="ECO:0007669"/>
    <property type="project" value="InterPro"/>
</dbReference>
<evidence type="ECO:0000313" key="7">
    <source>
        <dbReference type="Proteomes" id="UP000178885"/>
    </source>
</evidence>
<dbReference type="Proteomes" id="UP000178885">
    <property type="component" value="Unassembled WGS sequence"/>
</dbReference>
<reference evidence="6 7" key="1">
    <citation type="journal article" date="2016" name="Nat. Commun.">
        <title>Thousands of microbial genomes shed light on interconnected biogeochemical processes in an aquifer system.</title>
        <authorList>
            <person name="Anantharaman K."/>
            <person name="Brown C.T."/>
            <person name="Hug L.A."/>
            <person name="Sharon I."/>
            <person name="Castelle C.J."/>
            <person name="Probst A.J."/>
            <person name="Thomas B.C."/>
            <person name="Singh A."/>
            <person name="Wilkins M.J."/>
            <person name="Karaoz U."/>
            <person name="Brodie E.L."/>
            <person name="Williams K.H."/>
            <person name="Hubbard S.S."/>
            <person name="Banfield J.F."/>
        </authorList>
    </citation>
    <scope>NUCLEOTIDE SEQUENCE [LARGE SCALE GENOMIC DNA]</scope>
</reference>
<dbReference type="EMBL" id="MFSU01000073">
    <property type="protein sequence ID" value="OGI46858.1"/>
    <property type="molecule type" value="Genomic_DNA"/>
</dbReference>
<keyword evidence="3" id="KW-0057">Aromatic amino acid biosynthesis</keyword>
<dbReference type="STRING" id="1817760.A2151_06920"/>
<dbReference type="Pfam" id="PF00591">
    <property type="entry name" value="Glycos_transf_3"/>
    <property type="match status" value="1"/>
</dbReference>
<evidence type="ECO:0000256" key="1">
    <source>
        <dbReference type="ARBA" id="ARBA00022676"/>
    </source>
</evidence>
<dbReference type="SUPFAM" id="SSF47648">
    <property type="entry name" value="Nucleoside phosphorylase/phosphoribosyltransferase N-terminal domain"/>
    <property type="match status" value="1"/>
</dbReference>